<dbReference type="Pfam" id="PF10972">
    <property type="entry name" value="CsiV"/>
    <property type="match status" value="1"/>
</dbReference>
<feature type="signal peptide" evidence="1">
    <location>
        <begin position="1"/>
        <end position="20"/>
    </location>
</feature>
<evidence type="ECO:0000313" key="2">
    <source>
        <dbReference type="EMBL" id="RCN58995.1"/>
    </source>
</evidence>
<dbReference type="RefSeq" id="WP_114282385.1">
    <property type="nucleotide sequence ID" value="NZ_PSYR01000001.1"/>
</dbReference>
<protein>
    <recommendedName>
        <fullName evidence="4">Peptidoglycan-binding protein CsiV</fullName>
    </recommendedName>
</protein>
<accession>A0A368HLT5</accession>
<gene>
    <name evidence="2" type="ORF">C4900_04400</name>
</gene>
<evidence type="ECO:0000256" key="1">
    <source>
        <dbReference type="SAM" id="SignalP"/>
    </source>
</evidence>
<feature type="chain" id="PRO_5016628744" description="Peptidoglycan-binding protein CsiV" evidence="1">
    <location>
        <begin position="21"/>
        <end position="190"/>
    </location>
</feature>
<reference evidence="2 3" key="1">
    <citation type="submission" date="2018-02" db="EMBL/GenBank/DDBJ databases">
        <title>Insights into the biology of acidophilic members of the Acidiferrobacteraceae family derived from comparative genomic analyses.</title>
        <authorList>
            <person name="Issotta F."/>
            <person name="Thyssen C."/>
            <person name="Mena C."/>
            <person name="Moya A."/>
            <person name="Bellenberg S."/>
            <person name="Sproer C."/>
            <person name="Covarrubias P.C."/>
            <person name="Sand W."/>
            <person name="Quatrini R."/>
            <person name="Vera M."/>
        </authorList>
    </citation>
    <scope>NUCLEOTIDE SEQUENCE [LARGE SCALE GENOMIC DNA]</scope>
    <source>
        <strain evidence="3">m-1</strain>
    </source>
</reference>
<dbReference type="AlphaFoldDB" id="A0A368HLT5"/>
<dbReference type="EMBL" id="PSYR01000001">
    <property type="protein sequence ID" value="RCN58995.1"/>
    <property type="molecule type" value="Genomic_DNA"/>
</dbReference>
<evidence type="ECO:0008006" key="4">
    <source>
        <dbReference type="Google" id="ProtNLM"/>
    </source>
</evidence>
<proteinExistence type="predicted"/>
<keyword evidence="1" id="KW-0732">Signal</keyword>
<dbReference type="OrthoDB" id="5566524at2"/>
<evidence type="ECO:0000313" key="3">
    <source>
        <dbReference type="Proteomes" id="UP000253250"/>
    </source>
</evidence>
<dbReference type="Proteomes" id="UP000253250">
    <property type="component" value="Unassembled WGS sequence"/>
</dbReference>
<name>A0A368HLT5_9GAMM</name>
<organism evidence="2 3">
    <name type="scientific">Acidiferrobacter thiooxydans</name>
    <dbReference type="NCBI Taxonomy" id="163359"/>
    <lineage>
        <taxon>Bacteria</taxon>
        <taxon>Pseudomonadati</taxon>
        <taxon>Pseudomonadota</taxon>
        <taxon>Gammaproteobacteria</taxon>
        <taxon>Acidiferrobacterales</taxon>
        <taxon>Acidiferrobacteraceae</taxon>
        <taxon>Acidiferrobacter</taxon>
    </lineage>
</organism>
<comment type="caution">
    <text evidence="2">The sequence shown here is derived from an EMBL/GenBank/DDBJ whole genome shotgun (WGS) entry which is preliminary data.</text>
</comment>
<keyword evidence="3" id="KW-1185">Reference proteome</keyword>
<sequence>MRRIALIAAASLGLTAQAWAAPPHLYEVDVLVFANHLRKLDGNEHWNQEKITPIAGFKKALSPSHGLPQGSQLAVAQSILARHPHYTILAARSWVQNVIALRKTKAVRITSHRDGRLKGVIRVFQWRLMHVALDLHYTPSGAARSSSQATVYQLVESRPVALRATNYFDHPKFGVLVRVVPYTGPVTTPH</sequence>
<dbReference type="InterPro" id="IPR021241">
    <property type="entry name" value="CsiV"/>
</dbReference>